<reference evidence="3" key="2">
    <citation type="submission" date="2021-10" db="EMBL/GenBank/DDBJ databases">
        <title>Phylogenomics reveals ancestral predisposition of the termite-cultivated fungus Termitomyces towards a domesticated lifestyle.</title>
        <authorList>
            <person name="Auxier B."/>
            <person name="Grum-Grzhimaylo A."/>
            <person name="Cardenas M.E."/>
            <person name="Lodge J.D."/>
            <person name="Laessoe T."/>
            <person name="Pedersen O."/>
            <person name="Smith M.E."/>
            <person name="Kuyper T.W."/>
            <person name="Franco-Molano E.A."/>
            <person name="Baroni T.J."/>
            <person name="Aanen D.K."/>
        </authorList>
    </citation>
    <scope>NUCLEOTIDE SEQUENCE</scope>
    <source>
        <strain evidence="3">AP01</strain>
        <tissue evidence="3">Mycelium</tissue>
    </source>
</reference>
<dbReference type="OrthoDB" id="2576477at2759"/>
<feature type="compositionally biased region" description="Basic residues" evidence="1">
    <location>
        <begin position="37"/>
        <end position="50"/>
    </location>
</feature>
<proteinExistence type="predicted"/>
<evidence type="ECO:0000313" key="3">
    <source>
        <dbReference type="EMBL" id="KAG5642783.1"/>
    </source>
</evidence>
<name>A0A9P7G608_9AGAR</name>
<protein>
    <submittedName>
        <fullName evidence="3">Uncharacterized protein</fullName>
    </submittedName>
</protein>
<evidence type="ECO:0000256" key="2">
    <source>
        <dbReference type="SAM" id="Phobius"/>
    </source>
</evidence>
<feature type="compositionally biased region" description="Polar residues" evidence="1">
    <location>
        <begin position="9"/>
        <end position="22"/>
    </location>
</feature>
<feature type="transmembrane region" description="Helical" evidence="2">
    <location>
        <begin position="226"/>
        <end position="246"/>
    </location>
</feature>
<dbReference type="EMBL" id="JABCKV010000158">
    <property type="protein sequence ID" value="KAG5642783.1"/>
    <property type="molecule type" value="Genomic_DNA"/>
</dbReference>
<dbReference type="InterPro" id="IPR011051">
    <property type="entry name" value="RmlC_Cupin_sf"/>
</dbReference>
<keyword evidence="2" id="KW-0812">Transmembrane</keyword>
<evidence type="ECO:0000256" key="1">
    <source>
        <dbReference type="SAM" id="MobiDB-lite"/>
    </source>
</evidence>
<keyword evidence="2" id="KW-1133">Transmembrane helix</keyword>
<comment type="caution">
    <text evidence="3">The sequence shown here is derived from an EMBL/GenBank/DDBJ whole genome shotgun (WGS) entry which is preliminary data.</text>
</comment>
<gene>
    <name evidence="3" type="ORF">DXG03_002128</name>
</gene>
<keyword evidence="4" id="KW-1185">Reference proteome</keyword>
<dbReference type="InterPro" id="IPR014710">
    <property type="entry name" value="RmlC-like_jellyroll"/>
</dbReference>
<feature type="compositionally biased region" description="Low complexity" evidence="1">
    <location>
        <begin position="58"/>
        <end position="73"/>
    </location>
</feature>
<dbReference type="Gene3D" id="2.60.120.10">
    <property type="entry name" value="Jelly Rolls"/>
    <property type="match status" value="1"/>
</dbReference>
<dbReference type="AlphaFoldDB" id="A0A9P7G608"/>
<feature type="transmembrane region" description="Helical" evidence="2">
    <location>
        <begin position="323"/>
        <end position="354"/>
    </location>
</feature>
<accession>A0A9P7G608</accession>
<feature type="transmembrane region" description="Helical" evidence="2">
    <location>
        <begin position="191"/>
        <end position="214"/>
    </location>
</feature>
<evidence type="ECO:0000313" key="4">
    <source>
        <dbReference type="Proteomes" id="UP000775547"/>
    </source>
</evidence>
<dbReference type="Proteomes" id="UP000775547">
    <property type="component" value="Unassembled WGS sequence"/>
</dbReference>
<feature type="region of interest" description="Disordered" evidence="1">
    <location>
        <begin position="1"/>
        <end position="103"/>
    </location>
</feature>
<sequence>MAVDEVPPTETSSIPPFSSNACNIAVVDPPPPYPSRERRRASRAQRHGHRIQTSQHTQISSADSYSDQDAQASPQLLLTPGPFSDTQEEGDGADQSPTTSHHARRLIGRPRSHSHTSTASAAPSLGQTVLSLFRTDDDCDFRDEATGRGQIYLPLSNEEYGHQVESSRRHEGGIFTLQGMRRYFRPLSHGAYWWSLFHLAVLNFPYALAAWIYLFVFTVAGTTLLMALPLGAILCFFDLIGARAFARGELALQTRFHSPLSYPAPYPPRPIFIRRREATSAEIEAGAAAVGDLVRERSFYKNAYAMLNFAFERQFTDPTSFQALFYFIVIKPAITIVFTLIIIVLVLPALVLVLPAPAALRAVHRLGIWQANVAIEGLYLAGEVTWIGPDNYQVHQLYNDSDRVCVTIQCYQYAKEDCVHDEYFDYLESGTGVKKPFYPDSD</sequence>
<keyword evidence="2" id="KW-0472">Membrane</keyword>
<dbReference type="SUPFAM" id="SSF51182">
    <property type="entry name" value="RmlC-like cupins"/>
    <property type="match status" value="1"/>
</dbReference>
<reference evidence="3" key="1">
    <citation type="submission" date="2020-07" db="EMBL/GenBank/DDBJ databases">
        <authorList>
            <person name="Nieuwenhuis M."/>
            <person name="Van De Peppel L.J.J."/>
        </authorList>
    </citation>
    <scope>NUCLEOTIDE SEQUENCE</scope>
    <source>
        <strain evidence="3">AP01</strain>
        <tissue evidence="3">Mycelium</tissue>
    </source>
</reference>
<organism evidence="3 4">
    <name type="scientific">Asterophora parasitica</name>
    <dbReference type="NCBI Taxonomy" id="117018"/>
    <lineage>
        <taxon>Eukaryota</taxon>
        <taxon>Fungi</taxon>
        <taxon>Dikarya</taxon>
        <taxon>Basidiomycota</taxon>
        <taxon>Agaricomycotina</taxon>
        <taxon>Agaricomycetes</taxon>
        <taxon>Agaricomycetidae</taxon>
        <taxon>Agaricales</taxon>
        <taxon>Tricholomatineae</taxon>
        <taxon>Lyophyllaceae</taxon>
        <taxon>Asterophora</taxon>
    </lineage>
</organism>